<name>A0A374PDQ4_9FIRM</name>
<dbReference type="InterPro" id="IPR003313">
    <property type="entry name" value="AraC-bd"/>
</dbReference>
<evidence type="ECO:0000313" key="6">
    <source>
        <dbReference type="EMBL" id="RGJ08231.1"/>
    </source>
</evidence>
<dbReference type="Proteomes" id="UP000261023">
    <property type="component" value="Unassembled WGS sequence"/>
</dbReference>
<dbReference type="PROSITE" id="PS01124">
    <property type="entry name" value="HTH_ARAC_FAMILY_2"/>
    <property type="match status" value="1"/>
</dbReference>
<protein>
    <submittedName>
        <fullName evidence="6">AraC family transcriptional regulator</fullName>
    </submittedName>
</protein>
<dbReference type="PANTHER" id="PTHR43280:SF28">
    <property type="entry name" value="HTH-TYPE TRANSCRIPTIONAL ACTIVATOR RHAS"/>
    <property type="match status" value="1"/>
</dbReference>
<comment type="caution">
    <text evidence="6">The sequence shown here is derived from an EMBL/GenBank/DDBJ whole genome shotgun (WGS) entry which is preliminary data.</text>
</comment>
<dbReference type="Pfam" id="PF02311">
    <property type="entry name" value="AraC_binding"/>
    <property type="match status" value="1"/>
</dbReference>
<dbReference type="SUPFAM" id="SSF51215">
    <property type="entry name" value="Regulatory protein AraC"/>
    <property type="match status" value="1"/>
</dbReference>
<feature type="domain" description="HTH araC/xylS-type" evidence="4">
    <location>
        <begin position="182"/>
        <end position="279"/>
    </location>
</feature>
<accession>A0A374PDQ4</accession>
<proteinExistence type="predicted"/>
<dbReference type="InterPro" id="IPR009057">
    <property type="entry name" value="Homeodomain-like_sf"/>
</dbReference>
<dbReference type="SMART" id="SM00342">
    <property type="entry name" value="HTH_ARAC"/>
    <property type="match status" value="1"/>
</dbReference>
<evidence type="ECO:0000256" key="1">
    <source>
        <dbReference type="ARBA" id="ARBA00023015"/>
    </source>
</evidence>
<evidence type="ECO:0000313" key="8">
    <source>
        <dbReference type="Proteomes" id="UP000263014"/>
    </source>
</evidence>
<evidence type="ECO:0000313" key="7">
    <source>
        <dbReference type="Proteomes" id="UP000261023"/>
    </source>
</evidence>
<dbReference type="InterPro" id="IPR018060">
    <property type="entry name" value="HTH_AraC"/>
</dbReference>
<dbReference type="Gene3D" id="2.60.120.280">
    <property type="entry name" value="Regulatory protein AraC"/>
    <property type="match status" value="1"/>
</dbReference>
<dbReference type="SUPFAM" id="SSF46689">
    <property type="entry name" value="Homeodomain-like"/>
    <property type="match status" value="2"/>
</dbReference>
<dbReference type="InterPro" id="IPR037923">
    <property type="entry name" value="HTH-like"/>
</dbReference>
<dbReference type="EMBL" id="QTJW01000010">
    <property type="protein sequence ID" value="RGD69532.1"/>
    <property type="molecule type" value="Genomic_DNA"/>
</dbReference>
<dbReference type="InterPro" id="IPR018062">
    <property type="entry name" value="HTH_AraC-typ_CS"/>
</dbReference>
<dbReference type="EMBL" id="QSON01000001">
    <property type="protein sequence ID" value="RGJ08231.1"/>
    <property type="molecule type" value="Genomic_DNA"/>
</dbReference>
<evidence type="ECO:0000313" key="5">
    <source>
        <dbReference type="EMBL" id="RGD69532.1"/>
    </source>
</evidence>
<keyword evidence="1" id="KW-0805">Transcription regulation</keyword>
<organism evidence="6 8">
    <name type="scientific">Hungatella hathewayi</name>
    <dbReference type="NCBI Taxonomy" id="154046"/>
    <lineage>
        <taxon>Bacteria</taxon>
        <taxon>Bacillati</taxon>
        <taxon>Bacillota</taxon>
        <taxon>Clostridia</taxon>
        <taxon>Lachnospirales</taxon>
        <taxon>Lachnospiraceae</taxon>
        <taxon>Hungatella</taxon>
    </lineage>
</organism>
<dbReference type="Pfam" id="PF12833">
    <property type="entry name" value="HTH_18"/>
    <property type="match status" value="1"/>
</dbReference>
<dbReference type="RefSeq" id="WP_029466064.1">
    <property type="nucleotide sequence ID" value="NZ_QSRE01000001.1"/>
</dbReference>
<dbReference type="AlphaFoldDB" id="A0A374PDQ4"/>
<gene>
    <name evidence="5" type="ORF">DWX31_15865</name>
    <name evidence="6" type="ORF">DXD79_02185</name>
</gene>
<keyword evidence="2" id="KW-0238">DNA-binding</keyword>
<dbReference type="OrthoDB" id="9782911at2"/>
<evidence type="ECO:0000259" key="4">
    <source>
        <dbReference type="PROSITE" id="PS01124"/>
    </source>
</evidence>
<dbReference type="PROSITE" id="PS00041">
    <property type="entry name" value="HTH_ARAC_FAMILY_1"/>
    <property type="match status" value="1"/>
</dbReference>
<sequence>MFQVAGHIYPVGEIDMPRTERPLMVTACGHIVVANQGIISTARPEGRRDYQLLYVHSGLAYYMLHGKEQKLSAGQMIFYHPNEPQFYHYDSADTPDAYWIHFTGNDVPRELENLNLFSKRIYYPKSRDIFPQIFNTIIQELQQKKQYYYSIADSRFKELLCLMSREIAVHDEMGAPHTREIEQAVRLFHTHFDHPGSLAEYAASCNMSVCWFTQLFKRQLGVSPQQYLMNIRISRACELLASGSGVAEASEAIGYVDALYFSRIFKKHTGQTPSQYRKAALSRIPELPDF</sequence>
<reference evidence="7 8" key="1">
    <citation type="submission" date="2018-08" db="EMBL/GenBank/DDBJ databases">
        <title>A genome reference for cultivated species of the human gut microbiota.</title>
        <authorList>
            <person name="Zou Y."/>
            <person name="Xue W."/>
            <person name="Luo G."/>
        </authorList>
    </citation>
    <scope>NUCLEOTIDE SEQUENCE [LARGE SCALE GENOMIC DNA]</scope>
    <source>
        <strain evidence="5 7">AF19-13AC</strain>
        <strain evidence="6 8">TM09-12</strain>
    </source>
</reference>
<keyword evidence="3" id="KW-0804">Transcription</keyword>
<dbReference type="Gene3D" id="1.10.10.60">
    <property type="entry name" value="Homeodomain-like"/>
    <property type="match status" value="2"/>
</dbReference>
<dbReference type="Proteomes" id="UP000263014">
    <property type="component" value="Unassembled WGS sequence"/>
</dbReference>
<evidence type="ECO:0000256" key="2">
    <source>
        <dbReference type="ARBA" id="ARBA00023125"/>
    </source>
</evidence>
<dbReference type="InterPro" id="IPR020449">
    <property type="entry name" value="Tscrpt_reg_AraC-type_HTH"/>
</dbReference>
<evidence type="ECO:0000256" key="3">
    <source>
        <dbReference type="ARBA" id="ARBA00023163"/>
    </source>
</evidence>
<dbReference type="PRINTS" id="PR00032">
    <property type="entry name" value="HTHARAC"/>
</dbReference>
<dbReference type="GO" id="GO:0003700">
    <property type="term" value="F:DNA-binding transcription factor activity"/>
    <property type="evidence" value="ECO:0007669"/>
    <property type="project" value="InterPro"/>
</dbReference>
<dbReference type="PANTHER" id="PTHR43280">
    <property type="entry name" value="ARAC-FAMILY TRANSCRIPTIONAL REGULATOR"/>
    <property type="match status" value="1"/>
</dbReference>
<dbReference type="GO" id="GO:0043565">
    <property type="term" value="F:sequence-specific DNA binding"/>
    <property type="evidence" value="ECO:0007669"/>
    <property type="project" value="InterPro"/>
</dbReference>